<dbReference type="InterPro" id="IPR052353">
    <property type="entry name" value="Benzoxazolinone_Detox_Enz"/>
</dbReference>
<proteinExistence type="predicted"/>
<dbReference type="SUPFAM" id="SSF54292">
    <property type="entry name" value="2Fe-2S ferredoxin-like"/>
    <property type="match status" value="1"/>
</dbReference>
<organism evidence="2 3">
    <name type="scientific">Lentisphaera profundi</name>
    <dbReference type="NCBI Taxonomy" id="1658616"/>
    <lineage>
        <taxon>Bacteria</taxon>
        <taxon>Pseudomonadati</taxon>
        <taxon>Lentisphaerota</taxon>
        <taxon>Lentisphaeria</taxon>
        <taxon>Lentisphaerales</taxon>
        <taxon>Lentisphaeraceae</taxon>
        <taxon>Lentisphaera</taxon>
    </lineage>
</organism>
<dbReference type="EMBL" id="CP117812">
    <property type="protein sequence ID" value="WDE97977.1"/>
    <property type="molecule type" value="Genomic_DNA"/>
</dbReference>
<accession>A0ABY7VYN4</accession>
<feature type="domain" description="2Fe-2S ferredoxin-type" evidence="1">
    <location>
        <begin position="2"/>
        <end position="86"/>
    </location>
</feature>
<dbReference type="CDD" id="cd00207">
    <property type="entry name" value="fer2"/>
    <property type="match status" value="1"/>
</dbReference>
<dbReference type="InterPro" id="IPR012675">
    <property type="entry name" value="Beta-grasp_dom_sf"/>
</dbReference>
<dbReference type="Pfam" id="PF00111">
    <property type="entry name" value="Fer2"/>
    <property type="match status" value="1"/>
</dbReference>
<keyword evidence="3" id="KW-1185">Reference proteome</keyword>
<sequence length="97" mass="10703">MAKIYIEDNLCFEAQGKTSLLEELEAQDLDVNYSCRSGFCGACKATVIKGDVENTESSMYKLAKDEILTCCAKAIGDVELSFKEKVNIFQSAYALNI</sequence>
<gene>
    <name evidence="2" type="ORF">PQO03_19300</name>
</gene>
<dbReference type="Proteomes" id="UP001214250">
    <property type="component" value="Chromosome 2"/>
</dbReference>
<protein>
    <submittedName>
        <fullName evidence="2">2Fe-2S iron-sulfur cluster-binding protein</fullName>
    </submittedName>
</protein>
<evidence type="ECO:0000313" key="3">
    <source>
        <dbReference type="Proteomes" id="UP001214250"/>
    </source>
</evidence>
<dbReference type="PANTHER" id="PTHR30212:SF2">
    <property type="entry name" value="PROTEIN YIIM"/>
    <property type="match status" value="1"/>
</dbReference>
<dbReference type="InterPro" id="IPR001041">
    <property type="entry name" value="2Fe-2S_ferredoxin-type"/>
</dbReference>
<dbReference type="Gene3D" id="3.10.20.30">
    <property type="match status" value="1"/>
</dbReference>
<dbReference type="RefSeq" id="WP_274152691.1">
    <property type="nucleotide sequence ID" value="NZ_CP117812.1"/>
</dbReference>
<dbReference type="PANTHER" id="PTHR30212">
    <property type="entry name" value="PROTEIN YIIM"/>
    <property type="match status" value="1"/>
</dbReference>
<dbReference type="PROSITE" id="PS51085">
    <property type="entry name" value="2FE2S_FER_2"/>
    <property type="match status" value="1"/>
</dbReference>
<dbReference type="InterPro" id="IPR036010">
    <property type="entry name" value="2Fe-2S_ferredoxin-like_sf"/>
</dbReference>
<name>A0ABY7VYN4_9BACT</name>
<dbReference type="InterPro" id="IPR006058">
    <property type="entry name" value="2Fe2S_fd_BS"/>
</dbReference>
<evidence type="ECO:0000259" key="1">
    <source>
        <dbReference type="PROSITE" id="PS51085"/>
    </source>
</evidence>
<reference evidence="2 3" key="1">
    <citation type="submission" date="2023-02" db="EMBL/GenBank/DDBJ databases">
        <title>Genome sequence of Lentisphaera profundi SAORIC-696.</title>
        <authorList>
            <person name="Kim e."/>
            <person name="Cho J.-C."/>
            <person name="Choi A."/>
            <person name="Kang I."/>
        </authorList>
    </citation>
    <scope>NUCLEOTIDE SEQUENCE [LARGE SCALE GENOMIC DNA]</scope>
    <source>
        <strain evidence="2 3">SAORIC-696</strain>
    </source>
</reference>
<evidence type="ECO:0000313" key="2">
    <source>
        <dbReference type="EMBL" id="WDE97977.1"/>
    </source>
</evidence>
<dbReference type="PROSITE" id="PS00197">
    <property type="entry name" value="2FE2S_FER_1"/>
    <property type="match status" value="1"/>
</dbReference>